<gene>
    <name evidence="4" type="ORF">IAA83_02410</name>
</gene>
<reference evidence="4" key="1">
    <citation type="submission" date="2020-10" db="EMBL/GenBank/DDBJ databases">
        <authorList>
            <person name="Gilroy R."/>
        </authorList>
    </citation>
    <scope>NUCLEOTIDE SEQUENCE</scope>
    <source>
        <strain evidence="4">ChiBcec16-1751</strain>
    </source>
</reference>
<reference evidence="4" key="2">
    <citation type="journal article" date="2021" name="PeerJ">
        <title>Extensive microbial diversity within the chicken gut microbiome revealed by metagenomics and culture.</title>
        <authorList>
            <person name="Gilroy R."/>
            <person name="Ravi A."/>
            <person name="Getino M."/>
            <person name="Pursley I."/>
            <person name="Horton D.L."/>
            <person name="Alikhan N.F."/>
            <person name="Baker D."/>
            <person name="Gharbi K."/>
            <person name="Hall N."/>
            <person name="Watson M."/>
            <person name="Adriaenssens E.M."/>
            <person name="Foster-Nyarko E."/>
            <person name="Jarju S."/>
            <person name="Secka A."/>
            <person name="Antonio M."/>
            <person name="Oren A."/>
            <person name="Chaudhuri R.R."/>
            <person name="La Ragione R."/>
            <person name="Hildebrand F."/>
            <person name="Pallen M.J."/>
        </authorList>
    </citation>
    <scope>NUCLEOTIDE SEQUENCE</scope>
    <source>
        <strain evidence="4">ChiBcec16-1751</strain>
    </source>
</reference>
<feature type="transmembrane region" description="Helical" evidence="2">
    <location>
        <begin position="12"/>
        <end position="35"/>
    </location>
</feature>
<dbReference type="EMBL" id="DVJJ01000043">
    <property type="protein sequence ID" value="HIS64209.1"/>
    <property type="molecule type" value="Genomic_DNA"/>
</dbReference>
<dbReference type="PANTHER" id="PTHR42736">
    <property type="entry name" value="PROTEIN-GLUTAMINE GAMMA-GLUTAMYLTRANSFERASE"/>
    <property type="match status" value="1"/>
</dbReference>
<dbReference type="SMART" id="SM00460">
    <property type="entry name" value="TGc"/>
    <property type="match status" value="1"/>
</dbReference>
<proteinExistence type="predicted"/>
<feature type="compositionally biased region" description="Acidic residues" evidence="1">
    <location>
        <begin position="584"/>
        <end position="601"/>
    </location>
</feature>
<keyword evidence="2" id="KW-0472">Membrane</keyword>
<comment type="caution">
    <text evidence="4">The sequence shown here is derived from an EMBL/GenBank/DDBJ whole genome shotgun (WGS) entry which is preliminary data.</text>
</comment>
<evidence type="ECO:0000256" key="1">
    <source>
        <dbReference type="SAM" id="MobiDB-lite"/>
    </source>
</evidence>
<dbReference type="Proteomes" id="UP000886741">
    <property type="component" value="Unassembled WGS sequence"/>
</dbReference>
<name>A0A9D1JTI3_9FIRM</name>
<feature type="transmembrane region" description="Helical" evidence="2">
    <location>
        <begin position="146"/>
        <end position="162"/>
    </location>
</feature>
<feature type="compositionally biased region" description="Low complexity" evidence="1">
    <location>
        <begin position="602"/>
        <end position="612"/>
    </location>
</feature>
<organism evidence="4 5">
    <name type="scientific">Candidatus Avoscillospira avistercoris</name>
    <dbReference type="NCBI Taxonomy" id="2840707"/>
    <lineage>
        <taxon>Bacteria</taxon>
        <taxon>Bacillati</taxon>
        <taxon>Bacillota</taxon>
        <taxon>Clostridia</taxon>
        <taxon>Eubacteriales</taxon>
        <taxon>Oscillospiraceae</taxon>
        <taxon>Oscillospiraceae incertae sedis</taxon>
        <taxon>Candidatus Avoscillospira</taxon>
    </lineage>
</organism>
<dbReference type="InterPro" id="IPR038765">
    <property type="entry name" value="Papain-like_cys_pep_sf"/>
</dbReference>
<dbReference type="Gene3D" id="3.10.620.30">
    <property type="match status" value="1"/>
</dbReference>
<evidence type="ECO:0000259" key="3">
    <source>
        <dbReference type="SMART" id="SM00460"/>
    </source>
</evidence>
<feature type="transmembrane region" description="Helical" evidence="2">
    <location>
        <begin position="168"/>
        <end position="187"/>
    </location>
</feature>
<feature type="transmembrane region" description="Helical" evidence="2">
    <location>
        <begin position="67"/>
        <end position="84"/>
    </location>
</feature>
<keyword evidence="2" id="KW-1133">Transmembrane helix</keyword>
<feature type="transmembrane region" description="Helical" evidence="2">
    <location>
        <begin position="41"/>
        <end position="60"/>
    </location>
</feature>
<feature type="transmembrane region" description="Helical" evidence="2">
    <location>
        <begin position="199"/>
        <end position="217"/>
    </location>
</feature>
<dbReference type="AlphaFoldDB" id="A0A9D1JTI3"/>
<dbReference type="InterPro" id="IPR021878">
    <property type="entry name" value="TgpA_N"/>
</dbReference>
<evidence type="ECO:0000313" key="5">
    <source>
        <dbReference type="Proteomes" id="UP000886741"/>
    </source>
</evidence>
<dbReference type="SUPFAM" id="SSF54001">
    <property type="entry name" value="Cysteine proteinases"/>
    <property type="match status" value="1"/>
</dbReference>
<feature type="region of interest" description="Disordered" evidence="1">
    <location>
        <begin position="571"/>
        <end position="633"/>
    </location>
</feature>
<dbReference type="PANTHER" id="PTHR42736:SF1">
    <property type="entry name" value="PROTEIN-GLUTAMINE GAMMA-GLUTAMYLTRANSFERASE"/>
    <property type="match status" value="1"/>
</dbReference>
<dbReference type="Pfam" id="PF11992">
    <property type="entry name" value="TgpA_N"/>
    <property type="match status" value="1"/>
</dbReference>
<feature type="transmembrane region" description="Helical" evidence="2">
    <location>
        <begin position="120"/>
        <end position="141"/>
    </location>
</feature>
<dbReference type="InterPro" id="IPR002931">
    <property type="entry name" value="Transglutaminase-like"/>
</dbReference>
<keyword evidence="2" id="KW-0812">Transmembrane</keyword>
<feature type="transmembrane region" description="Helical" evidence="2">
    <location>
        <begin position="640"/>
        <end position="660"/>
    </location>
</feature>
<protein>
    <submittedName>
        <fullName evidence="4">Transglutaminase domain-containing protein</fullName>
    </submittedName>
</protein>
<dbReference type="InterPro" id="IPR052901">
    <property type="entry name" value="Bact_TGase-like"/>
</dbReference>
<accession>A0A9D1JTI3</accession>
<evidence type="ECO:0000313" key="4">
    <source>
        <dbReference type="EMBL" id="HIS64209.1"/>
    </source>
</evidence>
<sequence length="749" mass="84012">MRQVDKRAVLSEMALDVLLLVLIQGGFLWSLRYVYGLNLSMQSFLLRAVLPAVAVPWILIRLPKRRLFLLAAAVLLALAGWHWHTIWLSGGCQLLQQALTALAMPVEVESQWLTGSAKDVLWTATYFSLLLSMTLGMTVLLLRSAALTWALTLPWLVPAVAFERDLSWVGLLALTLGGCLLLLTGRSHRFDRVGSVRQAWMALPPLLVVLGLMTALLPRQEYQRPQWTEGLRTELEAAGSSLVNQGILGNLSAALPGGDQVSVSLSGAGPRTFQENVVLEVESDYHGTVYLRGTSAAVYTGQEWATLPEQVYENGLGEDGQPNSVQGFAPVNFPALASGSSRYYEMTITYPRSLSGWMFTPYQLLSSPDEIMDVTFVNDTHLQRDFGIRSKNLYFIPPEEIQVLSRSTQWEAAVAEAEYRQFVYENYLDVPEGFGETFEEFARVYLQMYGNLGYSGEMTLPSEVIRARLIAKALSQMTEYDLETPLTPEGEDFVDYFLNQSRRGYCVHYASAGVLFMRYLGVPARYVTGYLTKIPASGTVKVLDSDAHAWVEIYLDGYGWYPVEMTPPAEIGLAPGEGIGETVPEPEEPTEPDMPEPEEPTAETPEQPVQQPKPETPDTPEQPAETPAEKSGNAWTPPPWVFWTLGALLVLALFPLHSWYCSRRRQRQFSDSDYSGAVLAMYRHLEQLQPWGTEPAALHALAQKAQYSRQGITEEERQQAALLWRQEQEKLEQLSKLRRFWLRWVRGVL</sequence>
<dbReference type="Pfam" id="PF01841">
    <property type="entry name" value="Transglut_core"/>
    <property type="match status" value="1"/>
</dbReference>
<evidence type="ECO:0000256" key="2">
    <source>
        <dbReference type="SAM" id="Phobius"/>
    </source>
</evidence>
<feature type="domain" description="Transglutaminase-like" evidence="3">
    <location>
        <begin position="498"/>
        <end position="567"/>
    </location>
</feature>